<comment type="caution">
    <text evidence="6">The sequence shown here is derived from an EMBL/GenBank/DDBJ whole genome shotgun (WGS) entry which is preliminary data.</text>
</comment>
<dbReference type="GO" id="GO:0009231">
    <property type="term" value="P:riboflavin biosynthetic process"/>
    <property type="evidence" value="ECO:0007669"/>
    <property type="project" value="TreeGrafter"/>
</dbReference>
<keyword evidence="4" id="KW-0862">Zinc</keyword>
<evidence type="ECO:0000256" key="2">
    <source>
        <dbReference type="ARBA" id="ARBA00022723"/>
    </source>
</evidence>
<reference evidence="6" key="2">
    <citation type="submission" date="2020-09" db="EMBL/GenBank/DDBJ databases">
        <authorList>
            <person name="Sun Q."/>
            <person name="Zhou Y."/>
        </authorList>
    </citation>
    <scope>NUCLEOTIDE SEQUENCE</scope>
    <source>
        <strain evidence="6">CGMCC 1.12919</strain>
    </source>
</reference>
<dbReference type="InterPro" id="IPR003785">
    <property type="entry name" value="Creatininase/forma_Hydrolase"/>
</dbReference>
<sequence length="291" mass="30981">MAQSFQTASPLAPPQLRRSRLWSELTSEDFAGREMARTVAVLPVAAIEQHGPHLPTGTDTFIMEGHLARVRALLEDASGDEAPPVVLLPTQAIGLSTEHVSFAGTLTLSPETAIRAWREIGYGITRAGCRKLVIVSSHGGNSPIMDVVSRALRLEAGLLVVLTSWARLGYPDGLFDADEIRHGIHGGEIETSLMLAFRPDLVRLDQASDFAPRTRTMEQEYGMLRADRPAGFAWLAQDLHASGAAGNAAAGTAEKGEAAAGHAAAAFVRLLGEVARFDLGEAAGKPKPGFF</sequence>
<keyword evidence="3" id="KW-0378">Hydrolase</keyword>
<name>A0A916U7Q8_9HYPH</name>
<dbReference type="EMBL" id="BMGG01000004">
    <property type="protein sequence ID" value="GGC63700.1"/>
    <property type="molecule type" value="Genomic_DNA"/>
</dbReference>
<keyword evidence="7" id="KW-1185">Reference proteome</keyword>
<dbReference type="GO" id="GO:0046872">
    <property type="term" value="F:metal ion binding"/>
    <property type="evidence" value="ECO:0007669"/>
    <property type="project" value="UniProtKB-KW"/>
</dbReference>
<dbReference type="AlphaFoldDB" id="A0A916U7Q8"/>
<evidence type="ECO:0000256" key="5">
    <source>
        <dbReference type="ARBA" id="ARBA00024029"/>
    </source>
</evidence>
<evidence type="ECO:0000256" key="4">
    <source>
        <dbReference type="ARBA" id="ARBA00022833"/>
    </source>
</evidence>
<dbReference type="GO" id="GO:0016811">
    <property type="term" value="F:hydrolase activity, acting on carbon-nitrogen (but not peptide) bonds, in linear amides"/>
    <property type="evidence" value="ECO:0007669"/>
    <property type="project" value="TreeGrafter"/>
</dbReference>
<dbReference type="Proteomes" id="UP000637002">
    <property type="component" value="Unassembled WGS sequence"/>
</dbReference>
<organism evidence="6 7">
    <name type="scientific">Chelatococcus reniformis</name>
    <dbReference type="NCBI Taxonomy" id="1494448"/>
    <lineage>
        <taxon>Bacteria</taxon>
        <taxon>Pseudomonadati</taxon>
        <taxon>Pseudomonadota</taxon>
        <taxon>Alphaproteobacteria</taxon>
        <taxon>Hyphomicrobiales</taxon>
        <taxon>Chelatococcaceae</taxon>
        <taxon>Chelatococcus</taxon>
    </lineage>
</organism>
<comment type="cofactor">
    <cofactor evidence="1">
        <name>Zn(2+)</name>
        <dbReference type="ChEBI" id="CHEBI:29105"/>
    </cofactor>
</comment>
<evidence type="ECO:0000313" key="7">
    <source>
        <dbReference type="Proteomes" id="UP000637002"/>
    </source>
</evidence>
<keyword evidence="2" id="KW-0479">Metal-binding</keyword>
<evidence type="ECO:0000256" key="1">
    <source>
        <dbReference type="ARBA" id="ARBA00001947"/>
    </source>
</evidence>
<accession>A0A916U7Q8</accession>
<protein>
    <submittedName>
        <fullName evidence="6">Creatininase</fullName>
    </submittedName>
</protein>
<dbReference type="Gene3D" id="3.40.50.10310">
    <property type="entry name" value="Creatininase"/>
    <property type="match status" value="1"/>
</dbReference>
<dbReference type="PANTHER" id="PTHR35005">
    <property type="entry name" value="3-DEHYDRO-SCYLLO-INOSOSE HYDROLASE"/>
    <property type="match status" value="1"/>
</dbReference>
<dbReference type="RefSeq" id="WP_280516278.1">
    <property type="nucleotide sequence ID" value="NZ_BMGG01000004.1"/>
</dbReference>
<dbReference type="Pfam" id="PF02633">
    <property type="entry name" value="Creatininase"/>
    <property type="match status" value="1"/>
</dbReference>
<dbReference type="SUPFAM" id="SSF102215">
    <property type="entry name" value="Creatininase"/>
    <property type="match status" value="1"/>
</dbReference>
<gene>
    <name evidence="6" type="ORF">GCM10010994_22830</name>
</gene>
<reference evidence="6" key="1">
    <citation type="journal article" date="2014" name="Int. J. Syst. Evol. Microbiol.">
        <title>Complete genome sequence of Corynebacterium casei LMG S-19264T (=DSM 44701T), isolated from a smear-ripened cheese.</title>
        <authorList>
            <consortium name="US DOE Joint Genome Institute (JGI-PGF)"/>
            <person name="Walter F."/>
            <person name="Albersmeier A."/>
            <person name="Kalinowski J."/>
            <person name="Ruckert C."/>
        </authorList>
    </citation>
    <scope>NUCLEOTIDE SEQUENCE</scope>
    <source>
        <strain evidence="6">CGMCC 1.12919</strain>
    </source>
</reference>
<evidence type="ECO:0000313" key="6">
    <source>
        <dbReference type="EMBL" id="GGC63700.1"/>
    </source>
</evidence>
<dbReference type="PANTHER" id="PTHR35005:SF1">
    <property type="entry name" value="2-AMINO-5-FORMYLAMINO-6-RIBOSYLAMINOPYRIMIDIN-4(3H)-ONE 5'-MONOPHOSPHATE DEFORMYLASE"/>
    <property type="match status" value="1"/>
</dbReference>
<evidence type="ECO:0000256" key="3">
    <source>
        <dbReference type="ARBA" id="ARBA00022801"/>
    </source>
</evidence>
<dbReference type="InterPro" id="IPR024087">
    <property type="entry name" value="Creatininase-like_sf"/>
</dbReference>
<proteinExistence type="inferred from homology"/>
<comment type="similarity">
    <text evidence="5">Belongs to the creatininase superfamily.</text>
</comment>